<dbReference type="Pfam" id="PF08212">
    <property type="entry name" value="Lipocalin_2"/>
    <property type="match status" value="1"/>
</dbReference>
<accession>A0ABN8Q5U1</accession>
<evidence type="ECO:0000313" key="2">
    <source>
        <dbReference type="EMBL" id="CAH3157885.1"/>
    </source>
</evidence>
<dbReference type="Gene3D" id="2.40.128.20">
    <property type="match status" value="1"/>
</dbReference>
<dbReference type="InterPro" id="IPR000566">
    <property type="entry name" value="Lipocln_cytosolic_FA-bd_dom"/>
</dbReference>
<proteinExistence type="predicted"/>
<sequence length="220" mass="25196">TRVTKEYKTCVFPSRVNAFPNQSIGKPNLNKEFKMNLHSICVVLMIFSFTETHADVIPVEELDITKYLGLWYEMYYNQFAANVQGSDIYCTTARFTDNGNGTVALLFLQRLGNETGPEEDFPGTAVQVETSGKFNIFFDRVPFPVPYWVISLGPEKDGLYEYSVATDPRKLGLYVLARNVETFRLDYEEEVLEFVKEQGFTEPSNKPIAIPQNDKCLYPY</sequence>
<evidence type="ECO:0000259" key="1">
    <source>
        <dbReference type="Pfam" id="PF08212"/>
    </source>
</evidence>
<evidence type="ECO:0000313" key="3">
    <source>
        <dbReference type="Proteomes" id="UP001159427"/>
    </source>
</evidence>
<dbReference type="PANTHER" id="PTHR37437:SF1">
    <property type="entry name" value="LIPOCALIN-RELATED PROTEIN"/>
    <property type="match status" value="1"/>
</dbReference>
<protein>
    <recommendedName>
        <fullName evidence="1">Lipocalin/cytosolic fatty-acid binding domain-containing protein</fullName>
    </recommendedName>
</protein>
<dbReference type="EMBL" id="CALNXI010001157">
    <property type="protein sequence ID" value="CAH3157885.1"/>
    <property type="molecule type" value="Genomic_DNA"/>
</dbReference>
<feature type="domain" description="Lipocalin/cytosolic fatty-acid binding" evidence="1">
    <location>
        <begin position="62"/>
        <end position="201"/>
    </location>
</feature>
<dbReference type="SUPFAM" id="SSF50814">
    <property type="entry name" value="Lipocalins"/>
    <property type="match status" value="1"/>
</dbReference>
<dbReference type="PANTHER" id="PTHR37437">
    <property type="entry name" value="LIPOCALIN-RELATED PROTEIN-RELATED"/>
    <property type="match status" value="1"/>
</dbReference>
<name>A0ABN8Q5U1_9CNID</name>
<reference evidence="2 3" key="1">
    <citation type="submission" date="2022-05" db="EMBL/GenBank/DDBJ databases">
        <authorList>
            <consortium name="Genoscope - CEA"/>
            <person name="William W."/>
        </authorList>
    </citation>
    <scope>NUCLEOTIDE SEQUENCE [LARGE SCALE GENOMIC DNA]</scope>
</reference>
<comment type="caution">
    <text evidence="2">The sequence shown here is derived from an EMBL/GenBank/DDBJ whole genome shotgun (WGS) entry which is preliminary data.</text>
</comment>
<keyword evidence="3" id="KW-1185">Reference proteome</keyword>
<feature type="non-terminal residue" evidence="2">
    <location>
        <position position="1"/>
    </location>
</feature>
<dbReference type="Proteomes" id="UP001159427">
    <property type="component" value="Unassembled WGS sequence"/>
</dbReference>
<organism evidence="2 3">
    <name type="scientific">Porites evermanni</name>
    <dbReference type="NCBI Taxonomy" id="104178"/>
    <lineage>
        <taxon>Eukaryota</taxon>
        <taxon>Metazoa</taxon>
        <taxon>Cnidaria</taxon>
        <taxon>Anthozoa</taxon>
        <taxon>Hexacorallia</taxon>
        <taxon>Scleractinia</taxon>
        <taxon>Fungiina</taxon>
        <taxon>Poritidae</taxon>
        <taxon>Porites</taxon>
    </lineage>
</organism>
<dbReference type="InterPro" id="IPR012674">
    <property type="entry name" value="Calycin"/>
</dbReference>
<gene>
    <name evidence="2" type="ORF">PEVE_00002654</name>
</gene>